<dbReference type="PANTHER" id="PTHR46573:SF1">
    <property type="entry name" value="WD REPEAT, SAM AND U-BOX DOMAIN-CONTAINING PROTEIN 1"/>
    <property type="match status" value="1"/>
</dbReference>
<dbReference type="EMBL" id="CAJOBC010126632">
    <property type="protein sequence ID" value="CAF4597459.1"/>
    <property type="molecule type" value="Genomic_DNA"/>
</dbReference>
<dbReference type="GO" id="GO:0004842">
    <property type="term" value="F:ubiquitin-protein transferase activity"/>
    <property type="evidence" value="ECO:0007669"/>
    <property type="project" value="InterPro"/>
</dbReference>
<dbReference type="InterPro" id="IPR052085">
    <property type="entry name" value="WD-SAM-U-box"/>
</dbReference>
<feature type="domain" description="U-box" evidence="2">
    <location>
        <begin position="73"/>
        <end position="134"/>
    </location>
</feature>
<accession>A0A816F7A6</accession>
<dbReference type="EMBL" id="CAJNOQ010054083">
    <property type="protein sequence ID" value="CAF1657039.1"/>
    <property type="molecule type" value="Genomic_DNA"/>
</dbReference>
<dbReference type="SUPFAM" id="SSF57850">
    <property type="entry name" value="RING/U-box"/>
    <property type="match status" value="1"/>
</dbReference>
<evidence type="ECO:0000313" key="3">
    <source>
        <dbReference type="EMBL" id="CAF1657039.1"/>
    </source>
</evidence>
<reference evidence="3" key="1">
    <citation type="submission" date="2021-02" db="EMBL/GenBank/DDBJ databases">
        <authorList>
            <person name="Nowell W R."/>
        </authorList>
    </citation>
    <scope>NUCLEOTIDE SEQUENCE</scope>
</reference>
<evidence type="ECO:0000313" key="5">
    <source>
        <dbReference type="Proteomes" id="UP000663829"/>
    </source>
</evidence>
<feature type="compositionally biased region" description="Basic and acidic residues" evidence="1">
    <location>
        <begin position="43"/>
        <end position="66"/>
    </location>
</feature>
<comment type="caution">
    <text evidence="3">The sequence shown here is derived from an EMBL/GenBank/DDBJ whole genome shotgun (WGS) entry which is preliminary data.</text>
</comment>
<evidence type="ECO:0000313" key="4">
    <source>
        <dbReference type="EMBL" id="CAF4597459.1"/>
    </source>
</evidence>
<protein>
    <recommendedName>
        <fullName evidence="2">U-box domain-containing protein</fullName>
    </recommendedName>
</protein>
<dbReference type="InterPro" id="IPR003613">
    <property type="entry name" value="Ubox_domain"/>
</dbReference>
<name>A0A816F7A6_9BILA</name>
<dbReference type="GO" id="GO:0016567">
    <property type="term" value="P:protein ubiquitination"/>
    <property type="evidence" value="ECO:0007669"/>
    <property type="project" value="InterPro"/>
</dbReference>
<evidence type="ECO:0000256" key="1">
    <source>
        <dbReference type="SAM" id="MobiDB-lite"/>
    </source>
</evidence>
<dbReference type="InterPro" id="IPR013083">
    <property type="entry name" value="Znf_RING/FYVE/PHD"/>
</dbReference>
<keyword evidence="5" id="KW-1185">Reference proteome</keyword>
<dbReference type="Proteomes" id="UP000663829">
    <property type="component" value="Unassembled WGS sequence"/>
</dbReference>
<dbReference type="PANTHER" id="PTHR46573">
    <property type="entry name" value="WD REPEAT, SAM AND U-BOX DOMAIN-CONTAINING PROTEIN 1"/>
    <property type="match status" value="1"/>
</dbReference>
<evidence type="ECO:0000259" key="2">
    <source>
        <dbReference type="SMART" id="SM00504"/>
    </source>
</evidence>
<feature type="compositionally biased region" description="Polar residues" evidence="1">
    <location>
        <begin position="13"/>
        <end position="42"/>
    </location>
</feature>
<dbReference type="CDD" id="cd16655">
    <property type="entry name" value="RING-Ubox_WDSUB1-like"/>
    <property type="match status" value="1"/>
</dbReference>
<sequence>MDGDVTVGDDSTKLQNSASSSTKNCSLPSQPYPVTNTTNDKNSLAHKDSVENKRLPDLKRQQSVKDNEQIMTNLICPLTERVFDDPVTAGDGQTYERAAIIEWLNLYHCSPSTGEAMDSNLINNDQIKNVIKSL</sequence>
<dbReference type="Gene3D" id="3.30.40.10">
    <property type="entry name" value="Zinc/RING finger domain, C3HC4 (zinc finger)"/>
    <property type="match status" value="1"/>
</dbReference>
<feature type="region of interest" description="Disordered" evidence="1">
    <location>
        <begin position="1"/>
        <end position="66"/>
    </location>
</feature>
<dbReference type="Pfam" id="PF04564">
    <property type="entry name" value="U-box"/>
    <property type="match status" value="1"/>
</dbReference>
<dbReference type="Proteomes" id="UP000681722">
    <property type="component" value="Unassembled WGS sequence"/>
</dbReference>
<dbReference type="OrthoDB" id="10064100at2759"/>
<dbReference type="AlphaFoldDB" id="A0A816F7A6"/>
<organism evidence="3 5">
    <name type="scientific">Didymodactylos carnosus</name>
    <dbReference type="NCBI Taxonomy" id="1234261"/>
    <lineage>
        <taxon>Eukaryota</taxon>
        <taxon>Metazoa</taxon>
        <taxon>Spiralia</taxon>
        <taxon>Gnathifera</taxon>
        <taxon>Rotifera</taxon>
        <taxon>Eurotatoria</taxon>
        <taxon>Bdelloidea</taxon>
        <taxon>Philodinida</taxon>
        <taxon>Philodinidae</taxon>
        <taxon>Didymodactylos</taxon>
    </lineage>
</organism>
<proteinExistence type="predicted"/>
<dbReference type="SMART" id="SM00504">
    <property type="entry name" value="Ubox"/>
    <property type="match status" value="1"/>
</dbReference>
<gene>
    <name evidence="3" type="ORF">GPM918_LOCUS45817</name>
    <name evidence="4" type="ORF">SRO942_LOCUS48736</name>
</gene>